<dbReference type="PANTHER" id="PTHR44846:SF1">
    <property type="entry name" value="MANNOSYL-D-GLYCERATE TRANSPORT_METABOLISM SYSTEM REPRESSOR MNGR-RELATED"/>
    <property type="match status" value="1"/>
</dbReference>
<keyword evidence="3" id="KW-0804">Transcription</keyword>
<dbReference type="GO" id="GO:0045892">
    <property type="term" value="P:negative regulation of DNA-templated transcription"/>
    <property type="evidence" value="ECO:0007669"/>
    <property type="project" value="TreeGrafter"/>
</dbReference>
<dbReference type="InterPro" id="IPR028978">
    <property type="entry name" value="Chorismate_lyase_/UTRA_dom_sf"/>
</dbReference>
<dbReference type="SMART" id="SM00345">
    <property type="entry name" value="HTH_GNTR"/>
    <property type="match status" value="1"/>
</dbReference>
<keyword evidence="2" id="KW-0238">DNA-binding</keyword>
<evidence type="ECO:0000259" key="4">
    <source>
        <dbReference type="PROSITE" id="PS50949"/>
    </source>
</evidence>
<accession>A0A5B8U8E3</accession>
<dbReference type="RefSeq" id="WP_146921564.1">
    <property type="nucleotide sequence ID" value="NZ_CP042430.1"/>
</dbReference>
<proteinExistence type="predicted"/>
<dbReference type="Gene3D" id="1.10.10.10">
    <property type="entry name" value="Winged helix-like DNA-binding domain superfamily/Winged helix DNA-binding domain"/>
    <property type="match status" value="1"/>
</dbReference>
<reference evidence="5 6" key="1">
    <citation type="journal article" date="2018" name="J. Microbiol.">
        <title>Baekduia soli gen. nov., sp. nov., a novel bacterium isolated from the soil of Baekdu Mountain and proposal of a novel family name, Baekduiaceae fam. nov.</title>
        <authorList>
            <person name="An D.S."/>
            <person name="Siddiqi M.Z."/>
            <person name="Kim K.H."/>
            <person name="Yu H.S."/>
            <person name="Im W.T."/>
        </authorList>
    </citation>
    <scope>NUCLEOTIDE SEQUENCE [LARGE SCALE GENOMIC DNA]</scope>
    <source>
        <strain evidence="5 6">BR7-21</strain>
    </source>
</reference>
<dbReference type="GO" id="GO:0003700">
    <property type="term" value="F:DNA-binding transcription factor activity"/>
    <property type="evidence" value="ECO:0007669"/>
    <property type="project" value="InterPro"/>
</dbReference>
<feature type="domain" description="HTH gntR-type" evidence="4">
    <location>
        <begin position="12"/>
        <end position="78"/>
    </location>
</feature>
<dbReference type="Gene3D" id="3.40.1410.10">
    <property type="entry name" value="Chorismate lyase-like"/>
    <property type="match status" value="1"/>
</dbReference>
<evidence type="ECO:0000256" key="1">
    <source>
        <dbReference type="ARBA" id="ARBA00023015"/>
    </source>
</evidence>
<name>A0A5B8U8E3_9ACTN</name>
<dbReference type="PROSITE" id="PS50949">
    <property type="entry name" value="HTH_GNTR"/>
    <property type="match status" value="1"/>
</dbReference>
<protein>
    <submittedName>
        <fullName evidence="5">GntR family transcriptional regulator</fullName>
    </submittedName>
</protein>
<dbReference type="GO" id="GO:0003677">
    <property type="term" value="F:DNA binding"/>
    <property type="evidence" value="ECO:0007669"/>
    <property type="project" value="UniProtKB-KW"/>
</dbReference>
<gene>
    <name evidence="5" type="ORF">FSW04_17530</name>
</gene>
<dbReference type="InterPro" id="IPR000524">
    <property type="entry name" value="Tscrpt_reg_HTH_GntR"/>
</dbReference>
<keyword evidence="6" id="KW-1185">Reference proteome</keyword>
<dbReference type="SMART" id="SM00866">
    <property type="entry name" value="UTRA"/>
    <property type="match status" value="1"/>
</dbReference>
<dbReference type="Proteomes" id="UP000321805">
    <property type="component" value="Chromosome"/>
</dbReference>
<dbReference type="Pfam" id="PF07702">
    <property type="entry name" value="UTRA"/>
    <property type="match status" value="1"/>
</dbReference>
<dbReference type="PANTHER" id="PTHR44846">
    <property type="entry name" value="MANNOSYL-D-GLYCERATE TRANSPORT/METABOLISM SYSTEM REPRESSOR MNGR-RELATED"/>
    <property type="match status" value="1"/>
</dbReference>
<dbReference type="OrthoDB" id="3194402at2"/>
<keyword evidence="1" id="KW-0805">Transcription regulation</keyword>
<dbReference type="SUPFAM" id="SSF46785">
    <property type="entry name" value="Winged helix' DNA-binding domain"/>
    <property type="match status" value="1"/>
</dbReference>
<organism evidence="5 6">
    <name type="scientific">Baekduia soli</name>
    <dbReference type="NCBI Taxonomy" id="496014"/>
    <lineage>
        <taxon>Bacteria</taxon>
        <taxon>Bacillati</taxon>
        <taxon>Actinomycetota</taxon>
        <taxon>Thermoleophilia</taxon>
        <taxon>Solirubrobacterales</taxon>
        <taxon>Baekduiaceae</taxon>
        <taxon>Baekduia</taxon>
    </lineage>
</organism>
<dbReference type="PRINTS" id="PR00035">
    <property type="entry name" value="HTHGNTR"/>
</dbReference>
<dbReference type="SUPFAM" id="SSF64288">
    <property type="entry name" value="Chorismate lyase-like"/>
    <property type="match status" value="1"/>
</dbReference>
<dbReference type="EMBL" id="CP042430">
    <property type="protein sequence ID" value="QEC49201.1"/>
    <property type="molecule type" value="Genomic_DNA"/>
</dbReference>
<dbReference type="InterPro" id="IPR036390">
    <property type="entry name" value="WH_DNA-bd_sf"/>
</dbReference>
<dbReference type="CDD" id="cd07377">
    <property type="entry name" value="WHTH_GntR"/>
    <property type="match status" value="1"/>
</dbReference>
<dbReference type="InterPro" id="IPR036388">
    <property type="entry name" value="WH-like_DNA-bd_sf"/>
</dbReference>
<evidence type="ECO:0000256" key="2">
    <source>
        <dbReference type="ARBA" id="ARBA00023125"/>
    </source>
</evidence>
<evidence type="ECO:0000313" key="6">
    <source>
        <dbReference type="Proteomes" id="UP000321805"/>
    </source>
</evidence>
<dbReference type="KEGG" id="bsol:FSW04_17530"/>
<dbReference type="InterPro" id="IPR011663">
    <property type="entry name" value="UTRA"/>
</dbReference>
<dbReference type="InterPro" id="IPR050679">
    <property type="entry name" value="Bact_HTH_transcr_reg"/>
</dbReference>
<sequence>MTRIRLDRTGPMPLWAQVHAHLRERLEAGEFAGGFPTDHQLVQAYGVSRQTVREAVRRLADAGLLERERGRGTRVRPFEYLGGGLESLHEQIEAQGAEQRSVVLEAGRVTDAAVAARLGLDAGATLVHIARLRLADGEPVALDDAWLDEALGAPLLDADLTHSGIYPLLRETTGVDVDGGTERLTPIVPTPAQRAALGLPRGTAAFSVERLTRHGERPVEWRRTLVRGDRWTITLELSRAPARPQGGLPWTPVAPG</sequence>
<dbReference type="AlphaFoldDB" id="A0A5B8U8E3"/>
<evidence type="ECO:0000313" key="5">
    <source>
        <dbReference type="EMBL" id="QEC49201.1"/>
    </source>
</evidence>
<dbReference type="Pfam" id="PF00392">
    <property type="entry name" value="GntR"/>
    <property type="match status" value="1"/>
</dbReference>
<evidence type="ECO:0000256" key="3">
    <source>
        <dbReference type="ARBA" id="ARBA00023163"/>
    </source>
</evidence>